<dbReference type="OrthoDB" id="9810588at2"/>
<dbReference type="InterPro" id="IPR040506">
    <property type="entry name" value="RACo_linker"/>
</dbReference>
<dbReference type="InterPro" id="IPR042259">
    <property type="entry name" value="Raco-like_middle_sf"/>
</dbReference>
<dbReference type="InterPro" id="IPR036010">
    <property type="entry name" value="2Fe-2S_ferredoxin-like_sf"/>
</dbReference>
<dbReference type="GO" id="GO:0051536">
    <property type="term" value="F:iron-sulfur cluster binding"/>
    <property type="evidence" value="ECO:0007669"/>
    <property type="project" value="InterPro"/>
</dbReference>
<dbReference type="Pfam" id="PF17650">
    <property type="entry name" value="RACo_linker"/>
    <property type="match status" value="1"/>
</dbReference>
<reference evidence="2 3" key="1">
    <citation type="submission" date="2018-03" db="EMBL/GenBank/DDBJ databases">
        <title>Genome sequence of Clostridium luticellarii DSM 29923.</title>
        <authorList>
            <person name="Poehlein A."/>
            <person name="Daniel R."/>
        </authorList>
    </citation>
    <scope>NUCLEOTIDE SEQUENCE [LARGE SCALE GENOMIC DNA]</scope>
    <source>
        <strain evidence="2 3">DSM 29923</strain>
    </source>
</reference>
<evidence type="ECO:0000259" key="1">
    <source>
        <dbReference type="PROSITE" id="PS51085"/>
    </source>
</evidence>
<dbReference type="AlphaFoldDB" id="A0A2T0BJK8"/>
<dbReference type="InterPro" id="IPR027980">
    <property type="entry name" value="RACo_C"/>
</dbReference>
<dbReference type="Pfam" id="PF14574">
    <property type="entry name" value="RACo_C_ter"/>
    <property type="match status" value="1"/>
</dbReference>
<gene>
    <name evidence="2" type="ORF">CLLU_24910</name>
</gene>
<dbReference type="InterPro" id="IPR001041">
    <property type="entry name" value="2Fe-2S_ferredoxin-type"/>
</dbReference>
<dbReference type="EMBL" id="PVXP01000041">
    <property type="protein sequence ID" value="PRR84013.1"/>
    <property type="molecule type" value="Genomic_DNA"/>
</dbReference>
<dbReference type="InterPro" id="IPR052911">
    <property type="entry name" value="Corrinoid_activation_enz"/>
</dbReference>
<feature type="domain" description="2Fe-2S ferredoxin-type" evidence="1">
    <location>
        <begin position="4"/>
        <end position="95"/>
    </location>
</feature>
<dbReference type="InterPro" id="IPR012675">
    <property type="entry name" value="Beta-grasp_dom_sf"/>
</dbReference>
<dbReference type="SUPFAM" id="SSF54292">
    <property type="entry name" value="2Fe-2S ferredoxin-like"/>
    <property type="match status" value="1"/>
</dbReference>
<proteinExistence type="predicted"/>
<organism evidence="2 3">
    <name type="scientific">Clostridium luticellarii</name>
    <dbReference type="NCBI Taxonomy" id="1691940"/>
    <lineage>
        <taxon>Bacteria</taxon>
        <taxon>Bacillati</taxon>
        <taxon>Bacillota</taxon>
        <taxon>Clostridia</taxon>
        <taxon>Eubacteriales</taxon>
        <taxon>Clostridiaceae</taxon>
        <taxon>Clostridium</taxon>
    </lineage>
</organism>
<evidence type="ECO:0000313" key="3">
    <source>
        <dbReference type="Proteomes" id="UP000237798"/>
    </source>
</evidence>
<keyword evidence="3" id="KW-1185">Reference proteome</keyword>
<dbReference type="Gene3D" id="3.30.420.480">
    <property type="entry name" value="Domain of unknown function (DUF4445)"/>
    <property type="match status" value="1"/>
</dbReference>
<dbReference type="InterPro" id="IPR041414">
    <property type="entry name" value="Raco-like_middle"/>
</dbReference>
<protein>
    <submittedName>
        <fullName evidence="2">Na(+)-translocating NADH-quinone reductase subunit F</fullName>
    </submittedName>
</protein>
<dbReference type="PROSITE" id="PS51085">
    <property type="entry name" value="2FE2S_FER_2"/>
    <property type="match status" value="1"/>
</dbReference>
<comment type="caution">
    <text evidence="2">The sequence shown here is derived from an EMBL/GenBank/DDBJ whole genome shotgun (WGS) entry which is preliminary data.</text>
</comment>
<dbReference type="Pfam" id="PF17651">
    <property type="entry name" value="Raco_middle"/>
    <property type="match status" value="1"/>
</dbReference>
<dbReference type="Gene3D" id="3.10.20.30">
    <property type="match status" value="1"/>
</dbReference>
<evidence type="ECO:0000313" key="2">
    <source>
        <dbReference type="EMBL" id="PRR84013.1"/>
    </source>
</evidence>
<name>A0A2T0BJK8_9CLOT</name>
<dbReference type="Proteomes" id="UP000237798">
    <property type="component" value="Unassembled WGS sequence"/>
</dbReference>
<dbReference type="PANTHER" id="PTHR42895">
    <property type="entry name" value="IRON-SULFUR CLUSTER-BINDING PROTEIN-RELATED"/>
    <property type="match status" value="1"/>
</dbReference>
<accession>A0A2T0BJK8</accession>
<dbReference type="Pfam" id="PF00111">
    <property type="entry name" value="Fer2"/>
    <property type="match status" value="1"/>
</dbReference>
<dbReference type="PANTHER" id="PTHR42895:SF2">
    <property type="entry name" value="IRON-SULFUR CLUSTER PROTEIN"/>
    <property type="match status" value="1"/>
</dbReference>
<dbReference type="RefSeq" id="WP_106010103.1">
    <property type="nucleotide sequence ID" value="NZ_PVXP01000041.1"/>
</dbReference>
<sequence>MNNYIITFKPVNQKVSISEGSTLKDAIVKSGLDFDFPCGGIGKCGKCTVKVLSPKIETLQKETEHLSKNQIFAGIHLACITEIHSNMIVELNMRKNTDYNILQSSAEKKFTILPLLKKDFIQLNLPSLECQKSDLKRLREKLILKNPKYKDLEIGISVLRELPDKFRKADNKVTVIIDKSEILGIEKGNTCYKMFGIAFDIGTTTVVGYLMDLYTGKELAVSSSLNPQIKFGADVISRTNYANQNNDDLKLLQVTILKALNKLIDNLSQKANIKRNDIYALTVVGNTCMHHLFLGLTPRYVAAVPYVPAVSESIKLNASELKLNINPAGKVFVLPTIAGFVGADTAAVILSTDMDKSKDIKLAVDIGTNGEMVLGSSTKLVSCSTAAGPAFEGAQISSGMRGANGAIDHVYFDESMTYTVIGNEKPRGICGSGLLDIVAGFVKVGVVNKRGKLLSPDKFTNPAAKKYSNRIINYNNANAFLVVSESETAHGNPILITQKDITSLQLAKGAISTGIKILVEKLEITSHDIKEVLLAGAFGNYMNPHSACTIGLIPRELESKIKLVGNAAGSGAKLALLSQNEFERTNNIANKVTYIELGTQKHFNLEFARGMQF</sequence>
<dbReference type="CDD" id="cd00207">
    <property type="entry name" value="fer2"/>
    <property type="match status" value="1"/>
</dbReference>
<dbReference type="Gene3D" id="3.10.20.880">
    <property type="match status" value="1"/>
</dbReference>